<dbReference type="InParanoid" id="A7TNT4"/>
<dbReference type="Gene3D" id="3.40.50.10190">
    <property type="entry name" value="BRCT domain"/>
    <property type="match status" value="4"/>
</dbReference>
<dbReference type="Pfam" id="PF00533">
    <property type="entry name" value="BRCT"/>
    <property type="match status" value="1"/>
</dbReference>
<keyword evidence="5" id="KW-1185">Reference proteome</keyword>
<dbReference type="GO" id="GO:0006270">
    <property type="term" value="P:DNA replication initiation"/>
    <property type="evidence" value="ECO:0007669"/>
    <property type="project" value="EnsemblFungi"/>
</dbReference>
<dbReference type="OMA" id="ERCLHYK"/>
<organism evidence="5">
    <name type="scientific">Vanderwaltozyma polyspora (strain ATCC 22028 / DSM 70294 / BCRC 21397 / CBS 2163 / NBRC 10782 / NRRL Y-8283 / UCD 57-17)</name>
    <name type="common">Kluyveromyces polysporus</name>
    <dbReference type="NCBI Taxonomy" id="436907"/>
    <lineage>
        <taxon>Eukaryota</taxon>
        <taxon>Fungi</taxon>
        <taxon>Dikarya</taxon>
        <taxon>Ascomycota</taxon>
        <taxon>Saccharomycotina</taxon>
        <taxon>Saccharomycetes</taxon>
        <taxon>Saccharomycetales</taxon>
        <taxon>Saccharomycetaceae</taxon>
        <taxon>Vanderwaltozyma</taxon>
    </lineage>
</organism>
<dbReference type="RefSeq" id="XP_001643935.1">
    <property type="nucleotide sequence ID" value="XM_001643885.1"/>
</dbReference>
<name>A7TNT4_VANPO</name>
<dbReference type="PANTHER" id="PTHR13561:SF20">
    <property type="entry name" value="DNA TOPOISOMERASE 2-BINDING PROTEIN 1"/>
    <property type="match status" value="1"/>
</dbReference>
<dbReference type="SMART" id="SM00292">
    <property type="entry name" value="BRCT"/>
    <property type="match status" value="3"/>
</dbReference>
<dbReference type="GO" id="GO:0005657">
    <property type="term" value="C:replication fork"/>
    <property type="evidence" value="ECO:0007669"/>
    <property type="project" value="EnsemblFungi"/>
</dbReference>
<reference evidence="4 5" key="1">
    <citation type="journal article" date="2007" name="Proc. Natl. Acad. Sci. U.S.A.">
        <title>Independent sorting-out of thousands of duplicated gene pairs in two yeast species descended from a whole-genome duplication.</title>
        <authorList>
            <person name="Scannell D.R."/>
            <person name="Frank A.C."/>
            <person name="Conant G.C."/>
            <person name="Byrne K.P."/>
            <person name="Woolfit M."/>
            <person name="Wolfe K.H."/>
        </authorList>
    </citation>
    <scope>NUCLEOTIDE SEQUENCE [LARGE SCALE GENOMIC DNA]</scope>
    <source>
        <strain evidence="5">ATCC 22028 / DSM 70294 / BCRC 21397 / CBS 2163 / NBRC 10782 / NRRL Y-8283 / UCD 57-17</strain>
    </source>
</reference>
<dbReference type="HOGENOM" id="CLU_020751_0_0_1"/>
<sequence length="759" mass="87939">MKPFQGISFCPTGFTDEDLLRSISKKIIKLGGTYSKDLTNSVNVIVIGHSHLTHKYKYSVKNRYDIIFLYYKSILKIYDLWLSGEDVTCSSHSKFMHLKNNNLERMLLVLKINYTASPLHNYQLFIGRISNSNFNIDDLVKKCEKLGVSYCNSTNFIMNFSVTKNKPVLFITDTLNGARVDAAREKNLPVVHFKWILDCERRNATLDYDPYYLLENNTNTPFEKIGLESCDCWDKLQIDMTDDITTINSSSVSISNIDHSNETSKQNSNLLSKFKPRGNKLWERVMNNDSTKTKNIITAVNLDSTDIDTESNLQNKELLHQLIFTDCRFKIIKDFPLKHSQILEKIIIQNGGTMDDIDSKYKFIIVPSNVPLYKLNIEKGDESFTQITEFFIERCLHYKKFLFPVDSWSKPFYHTDNFRIKPNPKLLHEAQESNSDNPKLNVSITGFHGVELLHLLKILDVLKQFGINYNKFLNNSTDLLIINLSSLASIPKDNKLWQNEFSDLFYEQLNSNISTSNNQVFRNSMKRKIEFVKTTHQIPVVTPVFLMNIFKLTKRLTETDKELIHFNNISWCILCPRGRKEDYTCQIKHIPIKNSISSNINKAEHIRDLFKMENIQSQKRKPPTRKIPNELNISNSILPSDNREKNVINQDSDIKNNDKFDSENQFKKRKIHSGNVIKPVGRTSSWGKLMSEEVLFPASESNQDADTLSLDSTKYFDVPGTEANLNYTQVTYGKSNSSEIHQRPIRKLTRKQMREIDKK</sequence>
<accession>A7TNT4</accession>
<dbReference type="GO" id="GO:0033314">
    <property type="term" value="P:mitotic DNA replication checkpoint signaling"/>
    <property type="evidence" value="ECO:0007669"/>
    <property type="project" value="TreeGrafter"/>
</dbReference>
<dbReference type="GO" id="GO:0007533">
    <property type="term" value="P:mating type switching"/>
    <property type="evidence" value="ECO:0007669"/>
    <property type="project" value="EnsemblFungi"/>
</dbReference>
<dbReference type="CDD" id="cd00027">
    <property type="entry name" value="BRCT"/>
    <property type="match status" value="1"/>
</dbReference>
<dbReference type="AlphaFoldDB" id="A7TNT4"/>
<feature type="region of interest" description="Disordered" evidence="2">
    <location>
        <begin position="616"/>
        <end position="660"/>
    </location>
</feature>
<keyword evidence="1" id="KW-0677">Repeat</keyword>
<feature type="domain" description="BRCT" evidence="3">
    <location>
        <begin position="114"/>
        <end position="213"/>
    </location>
</feature>
<dbReference type="InterPro" id="IPR001357">
    <property type="entry name" value="BRCT_dom"/>
</dbReference>
<dbReference type="OrthoDB" id="251770at2759"/>
<evidence type="ECO:0000313" key="4">
    <source>
        <dbReference type="EMBL" id="EDO16077.1"/>
    </source>
</evidence>
<dbReference type="KEGG" id="vpo:Kpol_1016p19"/>
<dbReference type="PANTHER" id="PTHR13561">
    <property type="entry name" value="DNA REPLICATION REGULATOR DPB11-RELATED"/>
    <property type="match status" value="1"/>
</dbReference>
<dbReference type="SUPFAM" id="SSF52113">
    <property type="entry name" value="BRCT domain"/>
    <property type="match status" value="2"/>
</dbReference>
<dbReference type="GO" id="GO:0000727">
    <property type="term" value="P:double-strand break repair via break-induced replication"/>
    <property type="evidence" value="ECO:0007669"/>
    <property type="project" value="EnsemblFungi"/>
</dbReference>
<dbReference type="GO" id="GO:0007095">
    <property type="term" value="P:mitotic G2 DNA damage checkpoint signaling"/>
    <property type="evidence" value="ECO:0007669"/>
    <property type="project" value="EnsemblFungi"/>
</dbReference>
<dbReference type="InterPro" id="IPR036420">
    <property type="entry name" value="BRCT_dom_sf"/>
</dbReference>
<dbReference type="Proteomes" id="UP000000267">
    <property type="component" value="Unassembled WGS sequence"/>
</dbReference>
<dbReference type="PROSITE" id="PS50172">
    <property type="entry name" value="BRCT"/>
    <property type="match status" value="2"/>
</dbReference>
<evidence type="ECO:0000256" key="2">
    <source>
        <dbReference type="SAM" id="MobiDB-lite"/>
    </source>
</evidence>
<evidence type="ECO:0000313" key="5">
    <source>
        <dbReference type="Proteomes" id="UP000000267"/>
    </source>
</evidence>
<dbReference type="GeneID" id="5544205"/>
<feature type="compositionally biased region" description="Basic and acidic residues" evidence="2">
    <location>
        <begin position="641"/>
        <end position="660"/>
    </location>
</feature>
<dbReference type="GO" id="GO:0030295">
    <property type="term" value="F:protein kinase activator activity"/>
    <property type="evidence" value="ECO:0007669"/>
    <property type="project" value="EnsemblFungi"/>
</dbReference>
<dbReference type="STRING" id="436907.A7TNT4"/>
<dbReference type="EMBL" id="DS480434">
    <property type="protein sequence ID" value="EDO16077.1"/>
    <property type="molecule type" value="Genomic_DNA"/>
</dbReference>
<dbReference type="eggNOG" id="KOG1929">
    <property type="taxonomic scope" value="Eukaryota"/>
</dbReference>
<evidence type="ECO:0000259" key="3">
    <source>
        <dbReference type="PROSITE" id="PS50172"/>
    </source>
</evidence>
<gene>
    <name evidence="4" type="ORF">Kpol_1016p19</name>
</gene>
<dbReference type="Pfam" id="PF12738">
    <property type="entry name" value="PTCB-BRCT"/>
    <property type="match status" value="1"/>
</dbReference>
<feature type="domain" description="BRCT" evidence="3">
    <location>
        <begin position="1"/>
        <end position="82"/>
    </location>
</feature>
<proteinExistence type="predicted"/>
<dbReference type="PhylomeDB" id="A7TNT4"/>
<dbReference type="GO" id="GO:0070182">
    <property type="term" value="F:DNA polymerase binding"/>
    <property type="evidence" value="ECO:0007669"/>
    <property type="project" value="EnsemblFungi"/>
</dbReference>
<dbReference type="FunCoup" id="A7TNT4">
    <property type="interactions" value="50"/>
</dbReference>
<protein>
    <recommendedName>
        <fullName evidence="3">BRCT domain-containing protein</fullName>
    </recommendedName>
</protein>
<evidence type="ECO:0000256" key="1">
    <source>
        <dbReference type="ARBA" id="ARBA00022737"/>
    </source>
</evidence>
<dbReference type="GO" id="GO:0031261">
    <property type="term" value="C:DNA replication preinitiation complex"/>
    <property type="evidence" value="ECO:0007669"/>
    <property type="project" value="EnsemblFungi"/>
</dbReference>